<evidence type="ECO:0000313" key="7">
    <source>
        <dbReference type="RefSeq" id="XP_022968121.1"/>
    </source>
</evidence>
<gene>
    <name evidence="7" type="primary">LOC111467450</name>
</gene>
<evidence type="ECO:0000256" key="1">
    <source>
        <dbReference type="ARBA" id="ARBA00004123"/>
    </source>
</evidence>
<evidence type="ECO:0000256" key="2">
    <source>
        <dbReference type="ARBA" id="ARBA00022478"/>
    </source>
</evidence>
<keyword evidence="6" id="KW-1185">Reference proteome</keyword>
<dbReference type="GO" id="GO:0005666">
    <property type="term" value="C:RNA polymerase III complex"/>
    <property type="evidence" value="ECO:0007669"/>
    <property type="project" value="InterPro"/>
</dbReference>
<reference evidence="7" key="1">
    <citation type="submission" date="2025-08" db="UniProtKB">
        <authorList>
            <consortium name="RefSeq"/>
        </authorList>
    </citation>
    <scope>IDENTIFICATION</scope>
    <source>
        <tissue evidence="7">Young leaves</tissue>
    </source>
</reference>
<comment type="subcellular location">
    <subcellularLocation>
        <location evidence="1">Nucleus</location>
    </subcellularLocation>
</comment>
<accession>A0A6J1HTZ8</accession>
<feature type="region of interest" description="Disordered" evidence="5">
    <location>
        <begin position="53"/>
        <end position="76"/>
    </location>
</feature>
<dbReference type="GO" id="GO:0003677">
    <property type="term" value="F:DNA binding"/>
    <property type="evidence" value="ECO:0007669"/>
    <property type="project" value="InterPro"/>
</dbReference>
<dbReference type="AlphaFoldDB" id="A0A6J1HTZ8"/>
<feature type="compositionally biased region" description="Basic residues" evidence="5">
    <location>
        <begin position="14"/>
        <end position="27"/>
    </location>
</feature>
<keyword evidence="4" id="KW-0539">Nucleus</keyword>
<keyword evidence="2" id="KW-0240">DNA-directed RNA polymerase</keyword>
<protein>
    <submittedName>
        <fullName evidence="7">Uncharacterized protein LOC111467450</fullName>
    </submittedName>
</protein>
<keyword evidence="3" id="KW-0804">Transcription</keyword>
<proteinExistence type="predicted"/>
<dbReference type="PANTHER" id="PTHR13408:SF0">
    <property type="entry name" value="DNA-DIRECTED RNA POLYMERASE III SUBUNIT RPC4"/>
    <property type="match status" value="1"/>
</dbReference>
<dbReference type="GO" id="GO:0042797">
    <property type="term" value="P:tRNA transcription by RNA polymerase III"/>
    <property type="evidence" value="ECO:0007669"/>
    <property type="project" value="TreeGrafter"/>
</dbReference>
<feature type="compositionally biased region" description="Polar residues" evidence="5">
    <location>
        <begin position="196"/>
        <end position="207"/>
    </location>
</feature>
<evidence type="ECO:0000313" key="6">
    <source>
        <dbReference type="Proteomes" id="UP000504608"/>
    </source>
</evidence>
<dbReference type="InterPro" id="IPR007811">
    <property type="entry name" value="RPC4"/>
</dbReference>
<evidence type="ECO:0000256" key="4">
    <source>
        <dbReference type="ARBA" id="ARBA00023242"/>
    </source>
</evidence>
<feature type="compositionally biased region" description="Polar residues" evidence="5">
    <location>
        <begin position="1"/>
        <end position="11"/>
    </location>
</feature>
<feature type="region of interest" description="Disordered" evidence="5">
    <location>
        <begin position="1"/>
        <end position="30"/>
    </location>
</feature>
<organism evidence="6 7">
    <name type="scientific">Cucurbita maxima</name>
    <name type="common">Pumpkin</name>
    <name type="synonym">Winter squash</name>
    <dbReference type="NCBI Taxonomy" id="3661"/>
    <lineage>
        <taxon>Eukaryota</taxon>
        <taxon>Viridiplantae</taxon>
        <taxon>Streptophyta</taxon>
        <taxon>Embryophyta</taxon>
        <taxon>Tracheophyta</taxon>
        <taxon>Spermatophyta</taxon>
        <taxon>Magnoliopsida</taxon>
        <taxon>eudicotyledons</taxon>
        <taxon>Gunneridae</taxon>
        <taxon>Pentapetalae</taxon>
        <taxon>rosids</taxon>
        <taxon>fabids</taxon>
        <taxon>Cucurbitales</taxon>
        <taxon>Cucurbitaceae</taxon>
        <taxon>Cucurbiteae</taxon>
        <taxon>Cucurbita</taxon>
    </lineage>
</organism>
<dbReference type="GeneID" id="111467450"/>
<feature type="region of interest" description="Disordered" evidence="5">
    <location>
        <begin position="183"/>
        <end position="207"/>
    </location>
</feature>
<dbReference type="OrthoDB" id="5836119at2759"/>
<evidence type="ECO:0000256" key="5">
    <source>
        <dbReference type="SAM" id="MobiDB-lite"/>
    </source>
</evidence>
<dbReference type="RefSeq" id="XP_022968121.1">
    <property type="nucleotide sequence ID" value="XM_023112353.1"/>
</dbReference>
<name>A0A6J1HTZ8_CUCMA</name>
<dbReference type="KEGG" id="cmax:111467450"/>
<evidence type="ECO:0000256" key="3">
    <source>
        <dbReference type="ARBA" id="ARBA00023163"/>
    </source>
</evidence>
<sequence>MEQDPTKNNAAAQRKMKFAPKAPPRRIPKTEVKAEVSEAADAAQARDLLKRFNETTQRAKQKVGKKAAPTQVAFGTGGTSSSLRTFGFSKAGNKLRNEDGTLPSREYVEPWDYYSYYPVTLPLRRPYSGNPDSLNEYEFGEASESRTYDENTTTPAMDLGLLEDNPETNIFFLQLPPMVPVTEQSSTAEGMEAANSLEQNKDSQPPQKTCSLNEFPSGSMGKLLVYRSGAVKLKLGDIVYDVSSGMDCGFAQELAAINVEGKRCCIVGELSKRAVLTPDVDSMLKNIEDL</sequence>
<dbReference type="PANTHER" id="PTHR13408">
    <property type="entry name" value="DNA-DIRECTED RNA POLYMERASE III"/>
    <property type="match status" value="1"/>
</dbReference>
<dbReference type="Pfam" id="PF05132">
    <property type="entry name" value="RNA_pol_Rpc4"/>
    <property type="match status" value="1"/>
</dbReference>
<dbReference type="Proteomes" id="UP000504608">
    <property type="component" value="Unplaced"/>
</dbReference>